<dbReference type="Proteomes" id="UP000316621">
    <property type="component" value="Chromosome 6"/>
</dbReference>
<evidence type="ECO:0000256" key="1">
    <source>
        <dbReference type="SAM" id="Phobius"/>
    </source>
</evidence>
<gene>
    <name evidence="2" type="ORF">C5167_008190</name>
</gene>
<dbReference type="EMBL" id="CM010720">
    <property type="protein sequence ID" value="RZC64492.1"/>
    <property type="molecule type" value="Genomic_DNA"/>
</dbReference>
<evidence type="ECO:0000313" key="2">
    <source>
        <dbReference type="EMBL" id="RZC64492.1"/>
    </source>
</evidence>
<sequence>MNREPPHKSMRFFGIFKEASKITFSWKKLFFQILLATILPLTILNLSDIQISDFIENHTYRNNKRARYIAHIVTKIVYAILTLLFYLLSTSSVVYTVSCFYASKDTKFKKVIGVFPKVWGRLLVTCLLFFFILVVFTIVYLVLLLIFVTRLDGNARLALIICFSIPYIIVLIYIAVVWNIAMVVSVLEKAYGITALKRSKKLIYGKIWRTTS</sequence>
<reference evidence="2 3" key="1">
    <citation type="journal article" date="2018" name="Science">
        <title>The opium poppy genome and morphinan production.</title>
        <authorList>
            <person name="Guo L."/>
            <person name="Winzer T."/>
            <person name="Yang X."/>
            <person name="Li Y."/>
            <person name="Ning Z."/>
            <person name="He Z."/>
            <person name="Teodor R."/>
            <person name="Lu Y."/>
            <person name="Bowser T.A."/>
            <person name="Graham I.A."/>
            <person name="Ye K."/>
        </authorList>
    </citation>
    <scope>NUCLEOTIDE SEQUENCE [LARGE SCALE GENOMIC DNA]</scope>
    <source>
        <strain evidence="3">cv. HN1</strain>
        <tissue evidence="2">Leaves</tissue>
    </source>
</reference>
<feature type="transmembrane region" description="Helical" evidence="1">
    <location>
        <begin position="68"/>
        <end position="88"/>
    </location>
</feature>
<keyword evidence="1" id="KW-0472">Membrane</keyword>
<keyword evidence="1" id="KW-0812">Transmembrane</keyword>
<name>A0A4Y7JWQ3_PAPSO</name>
<feature type="transmembrane region" description="Helical" evidence="1">
    <location>
        <begin position="122"/>
        <end position="148"/>
    </location>
</feature>
<dbReference type="Gramene" id="RZC64492">
    <property type="protein sequence ID" value="RZC64492"/>
    <property type="gene ID" value="C5167_008190"/>
</dbReference>
<dbReference type="PANTHER" id="PTHR33133">
    <property type="entry name" value="OS08G0107100 PROTEIN-RELATED"/>
    <property type="match status" value="1"/>
</dbReference>
<keyword evidence="1" id="KW-1133">Transmembrane helix</keyword>
<dbReference type="PANTHER" id="PTHR33133:SF5">
    <property type="entry name" value="OS08G0107100 PROTEIN"/>
    <property type="match status" value="1"/>
</dbReference>
<proteinExistence type="predicted"/>
<dbReference type="AlphaFoldDB" id="A0A4Y7JWQ3"/>
<feature type="transmembrane region" description="Helical" evidence="1">
    <location>
        <begin position="29"/>
        <end position="47"/>
    </location>
</feature>
<feature type="transmembrane region" description="Helical" evidence="1">
    <location>
        <begin position="157"/>
        <end position="181"/>
    </location>
</feature>
<keyword evidence="3" id="KW-1185">Reference proteome</keyword>
<organism evidence="2 3">
    <name type="scientific">Papaver somniferum</name>
    <name type="common">Opium poppy</name>
    <dbReference type="NCBI Taxonomy" id="3469"/>
    <lineage>
        <taxon>Eukaryota</taxon>
        <taxon>Viridiplantae</taxon>
        <taxon>Streptophyta</taxon>
        <taxon>Embryophyta</taxon>
        <taxon>Tracheophyta</taxon>
        <taxon>Spermatophyta</taxon>
        <taxon>Magnoliopsida</taxon>
        <taxon>Ranunculales</taxon>
        <taxon>Papaveraceae</taxon>
        <taxon>Papaveroideae</taxon>
        <taxon>Papaver</taxon>
    </lineage>
</organism>
<protein>
    <submittedName>
        <fullName evidence="2">Uncharacterized protein</fullName>
    </submittedName>
</protein>
<evidence type="ECO:0000313" key="3">
    <source>
        <dbReference type="Proteomes" id="UP000316621"/>
    </source>
</evidence>
<accession>A0A4Y7JWQ3</accession>